<accession>A0A1C1CHB4</accession>
<dbReference type="EMBL" id="LGRB01000013">
    <property type="protein sequence ID" value="OCT47900.1"/>
    <property type="molecule type" value="Genomic_DNA"/>
</dbReference>
<reference evidence="3" key="1">
    <citation type="submission" date="2015-07" db="EMBL/GenBank/DDBJ databases">
        <authorList>
            <person name="Teixeira M.M."/>
            <person name="Souza R.C."/>
            <person name="Almeida L.G."/>
            <person name="Vicente V.A."/>
            <person name="de Hoog S."/>
            <person name="Bocca A.L."/>
            <person name="de Almeida S.R."/>
            <person name="Vasconcelos A.T."/>
            <person name="Felipe M.S."/>
        </authorList>
    </citation>
    <scope>NUCLEOTIDE SEQUENCE [LARGE SCALE GENOMIC DNA]</scope>
    <source>
        <strain evidence="3">KSF</strain>
    </source>
</reference>
<dbReference type="Proteomes" id="UP000094526">
    <property type="component" value="Unassembled WGS sequence"/>
</dbReference>
<sequence length="213" mass="24178">MAVNPFPPFKPNEWSMRCFGRPTRSVPVIGKIPKLGGFTLKGRTPAEQERFKSPCKTIVFDPGPSFLFVGTVFTADKNPTSLRHGTNTTQGEPWRRKQKGQTSANTLAVSQSEENEVKAQMYEHMTGQKIALPPPATLRLKRFLTERWTALCKYMAASAFLPSKAARSTLDLHNLPSNHMPSFWTNRQRQQQQQQQKSNHPVDCLLFSHRQAR</sequence>
<comment type="caution">
    <text evidence="2">The sequence shown here is derived from an EMBL/GenBank/DDBJ whole genome shotgun (WGS) entry which is preliminary data.</text>
</comment>
<evidence type="ECO:0000256" key="1">
    <source>
        <dbReference type="SAM" id="MobiDB-lite"/>
    </source>
</evidence>
<dbReference type="VEuPathDB" id="FungiDB:CLCR_03667"/>
<organism evidence="2 3">
    <name type="scientific">Cladophialophora carrionii</name>
    <dbReference type="NCBI Taxonomy" id="86049"/>
    <lineage>
        <taxon>Eukaryota</taxon>
        <taxon>Fungi</taxon>
        <taxon>Dikarya</taxon>
        <taxon>Ascomycota</taxon>
        <taxon>Pezizomycotina</taxon>
        <taxon>Eurotiomycetes</taxon>
        <taxon>Chaetothyriomycetidae</taxon>
        <taxon>Chaetothyriales</taxon>
        <taxon>Herpotrichiellaceae</taxon>
        <taxon>Cladophialophora</taxon>
    </lineage>
</organism>
<name>A0A1C1CHB4_9EURO</name>
<feature type="region of interest" description="Disordered" evidence="1">
    <location>
        <begin position="79"/>
        <end position="111"/>
    </location>
</feature>
<proteinExistence type="predicted"/>
<keyword evidence="3" id="KW-1185">Reference proteome</keyword>
<feature type="compositionally biased region" description="Polar residues" evidence="1">
    <location>
        <begin position="79"/>
        <end position="91"/>
    </location>
</feature>
<protein>
    <submittedName>
        <fullName evidence="2">Uncharacterized protein</fullName>
    </submittedName>
</protein>
<evidence type="ECO:0000313" key="3">
    <source>
        <dbReference type="Proteomes" id="UP000094526"/>
    </source>
</evidence>
<gene>
    <name evidence="2" type="ORF">CLCR_03667</name>
</gene>
<dbReference type="VEuPathDB" id="FungiDB:G647_04454"/>
<dbReference type="AlphaFoldDB" id="A0A1C1CHB4"/>
<evidence type="ECO:0000313" key="2">
    <source>
        <dbReference type="EMBL" id="OCT47900.1"/>
    </source>
</evidence>
<feature type="compositionally biased region" description="Polar residues" evidence="1">
    <location>
        <begin position="100"/>
        <end position="111"/>
    </location>
</feature>